<dbReference type="AlphaFoldDB" id="A0A255EJU0"/>
<dbReference type="Gene3D" id="3.30.1460.10">
    <property type="match status" value="1"/>
</dbReference>
<protein>
    <recommendedName>
        <fullName evidence="5">YbjN domain-containing protein</fullName>
    </recommendedName>
</protein>
<evidence type="ECO:0000313" key="4">
    <source>
        <dbReference type="Proteomes" id="UP000216300"/>
    </source>
</evidence>
<dbReference type="EMBL" id="NMVJ01000006">
    <property type="protein sequence ID" value="OYN91241.1"/>
    <property type="molecule type" value="Genomic_DNA"/>
</dbReference>
<name>A0A255EJU0_9ACTN</name>
<dbReference type="Pfam" id="PF22552">
    <property type="entry name" value="TY-Chap3"/>
    <property type="match status" value="1"/>
</dbReference>
<dbReference type="RefSeq" id="WP_094453796.1">
    <property type="nucleotide sequence ID" value="NZ_NMVJ01000006.1"/>
</dbReference>
<comment type="caution">
    <text evidence="3">The sequence shown here is derived from an EMBL/GenBank/DDBJ whole genome shotgun (WGS) entry which is preliminary data.</text>
</comment>
<dbReference type="Proteomes" id="UP000216300">
    <property type="component" value="Unassembled WGS sequence"/>
</dbReference>
<dbReference type="InterPro" id="IPR054344">
    <property type="entry name" value="TY-Chap_N"/>
</dbReference>
<evidence type="ECO:0000259" key="1">
    <source>
        <dbReference type="Pfam" id="PF22551"/>
    </source>
</evidence>
<dbReference type="OrthoDB" id="4772408at2"/>
<reference evidence="3 4" key="1">
    <citation type="submission" date="2017-07" db="EMBL/GenBank/DDBJ databases">
        <title>Draft whole genome sequences of clinical Proprionibacteriaceae strains.</title>
        <authorList>
            <person name="Bernier A.-M."/>
            <person name="Bernard K."/>
            <person name="Domingo M.-C."/>
        </authorList>
    </citation>
    <scope>NUCLEOTIDE SEQUENCE [LARGE SCALE GENOMIC DNA]</scope>
    <source>
        <strain evidence="3 4">NML 150081</strain>
    </source>
</reference>
<keyword evidence="4" id="KW-1185">Reference proteome</keyword>
<feature type="domain" description="TY-Chap central" evidence="1">
    <location>
        <begin position="178"/>
        <end position="308"/>
    </location>
</feature>
<organism evidence="3 4">
    <name type="scientific">Parenemella sanctibonifatiensis</name>
    <dbReference type="NCBI Taxonomy" id="2016505"/>
    <lineage>
        <taxon>Bacteria</taxon>
        <taxon>Bacillati</taxon>
        <taxon>Actinomycetota</taxon>
        <taxon>Actinomycetes</taxon>
        <taxon>Propionibacteriales</taxon>
        <taxon>Propionibacteriaceae</taxon>
        <taxon>Parenemella</taxon>
    </lineage>
</organism>
<dbReference type="Pfam" id="PF22551">
    <property type="entry name" value="TY-Chap1"/>
    <property type="match status" value="1"/>
</dbReference>
<feature type="domain" description="TY-Chap N-terminal" evidence="2">
    <location>
        <begin position="15"/>
        <end position="136"/>
    </location>
</feature>
<dbReference type="SUPFAM" id="SSF69635">
    <property type="entry name" value="Type III secretory system chaperone-like"/>
    <property type="match status" value="1"/>
</dbReference>
<sequence length="313" mass="34057">MADYDDFDLDRSTAQAWDGFAERLAEVVSVIDDGSLTIGSMALDADPAPYVRFTDIGQGDLMAEAASNAALGEAYQLDAADLVGMEQLGWHSPTSVGDRPTPDFWVVEPQLDSERLAGLAVATLRDIYGIQHPVFLAPDQLAEVLTPSNTDEPEPGSALAVADFDATDMVAIMPTSKHHLSEMIAEELTEMFGHVPLADAEGDYAIRVGSTIVFLRPVADHREVLVFAPVVHEVEGRSRAVEVLNDLNAEARFVKFQMLRDRVFVTLSVLAHPFVPAHLHQAVRVISEVADGIDEELAAKLRGRTTFDVEHGE</sequence>
<evidence type="ECO:0000259" key="2">
    <source>
        <dbReference type="Pfam" id="PF22552"/>
    </source>
</evidence>
<evidence type="ECO:0008006" key="5">
    <source>
        <dbReference type="Google" id="ProtNLM"/>
    </source>
</evidence>
<gene>
    <name evidence="3" type="ORF">CGZ91_07250</name>
</gene>
<evidence type="ECO:0000313" key="3">
    <source>
        <dbReference type="EMBL" id="OYN91241.1"/>
    </source>
</evidence>
<accession>A0A255EJU0</accession>
<proteinExistence type="predicted"/>
<dbReference type="InterPro" id="IPR054343">
    <property type="entry name" value="TY-Chap_M"/>
</dbReference>